<keyword evidence="8" id="KW-1185">Reference proteome</keyword>
<dbReference type="Proteomes" id="UP000189733">
    <property type="component" value="Unassembled WGS sequence"/>
</dbReference>
<dbReference type="CDD" id="cd07984">
    <property type="entry name" value="LPLAT_LABLAT-like"/>
    <property type="match status" value="1"/>
</dbReference>
<dbReference type="RefSeq" id="WP_078684727.1">
    <property type="nucleotide sequence ID" value="NZ_FUYA01000004.1"/>
</dbReference>
<dbReference type="AlphaFoldDB" id="A0A1T4W1S4"/>
<dbReference type="PANTHER" id="PTHR30606:SF10">
    <property type="entry name" value="PHOSPHATIDYLINOSITOL MANNOSIDE ACYLTRANSFERASE"/>
    <property type="match status" value="1"/>
</dbReference>
<keyword evidence="2" id="KW-1003">Cell membrane</keyword>
<keyword evidence="3" id="KW-0997">Cell inner membrane</keyword>
<proteinExistence type="predicted"/>
<protein>
    <submittedName>
        <fullName evidence="7">KDO2-lipid IV(A) lauroyltransferase</fullName>
    </submittedName>
</protein>
<keyword evidence="5" id="KW-0472">Membrane</keyword>
<organism evidence="7 8">
    <name type="scientific">Desulfobaculum bizertense DSM 18034</name>
    <dbReference type="NCBI Taxonomy" id="1121442"/>
    <lineage>
        <taxon>Bacteria</taxon>
        <taxon>Pseudomonadati</taxon>
        <taxon>Thermodesulfobacteriota</taxon>
        <taxon>Desulfovibrionia</taxon>
        <taxon>Desulfovibrionales</taxon>
        <taxon>Desulfovibrionaceae</taxon>
        <taxon>Desulfobaculum</taxon>
    </lineage>
</organism>
<name>A0A1T4W1S4_9BACT</name>
<evidence type="ECO:0000313" key="8">
    <source>
        <dbReference type="Proteomes" id="UP000189733"/>
    </source>
</evidence>
<evidence type="ECO:0000256" key="3">
    <source>
        <dbReference type="ARBA" id="ARBA00022519"/>
    </source>
</evidence>
<evidence type="ECO:0000256" key="5">
    <source>
        <dbReference type="ARBA" id="ARBA00023136"/>
    </source>
</evidence>
<evidence type="ECO:0000256" key="6">
    <source>
        <dbReference type="ARBA" id="ARBA00023315"/>
    </source>
</evidence>
<comment type="subcellular location">
    <subcellularLocation>
        <location evidence="1">Cell inner membrane</location>
    </subcellularLocation>
</comment>
<sequence length="307" mass="35078">MKEVALEAIARMGQRLSFESVERLGAGLGKLLWAVLKSRRELATEAVEHQLQVSRGEAERIARESFMHSGRSFVEIFKSRDVDWGFAHQKIKIADPEAFERVRTADAPVVVATAHMGAWELLTGMLELYASNDVPKAVVVRRPRGDALANVMKSLRTQPNVEIFHHRNVALKVLRVLRKKGMVGFLVDHNCSTSEAVFLPFLRDFAAVNMGPALLALRSKAYVCPVFLLRDGNGAFEVHCEEMLDTRELTGSREERIQKVCEFYTGAVQRIVQRYPEQWFWMHKRWKTQPAKDWEFPGLFLEERGLK</sequence>
<dbReference type="GO" id="GO:0005886">
    <property type="term" value="C:plasma membrane"/>
    <property type="evidence" value="ECO:0007669"/>
    <property type="project" value="UniProtKB-SubCell"/>
</dbReference>
<dbReference type="Pfam" id="PF03279">
    <property type="entry name" value="Lip_A_acyltrans"/>
    <property type="match status" value="1"/>
</dbReference>
<evidence type="ECO:0000313" key="7">
    <source>
        <dbReference type="EMBL" id="SKA71202.1"/>
    </source>
</evidence>
<dbReference type="STRING" id="1121442.SAMN02745702_01432"/>
<dbReference type="EMBL" id="FUYA01000004">
    <property type="protein sequence ID" value="SKA71202.1"/>
    <property type="molecule type" value="Genomic_DNA"/>
</dbReference>
<dbReference type="InterPro" id="IPR004960">
    <property type="entry name" value="LipA_acyltrans"/>
</dbReference>
<dbReference type="GO" id="GO:0016746">
    <property type="term" value="F:acyltransferase activity"/>
    <property type="evidence" value="ECO:0007669"/>
    <property type="project" value="UniProtKB-KW"/>
</dbReference>
<dbReference type="GO" id="GO:0009247">
    <property type="term" value="P:glycolipid biosynthetic process"/>
    <property type="evidence" value="ECO:0007669"/>
    <property type="project" value="UniProtKB-ARBA"/>
</dbReference>
<evidence type="ECO:0000256" key="4">
    <source>
        <dbReference type="ARBA" id="ARBA00022679"/>
    </source>
</evidence>
<dbReference type="OrthoDB" id="9803456at2"/>
<evidence type="ECO:0000256" key="2">
    <source>
        <dbReference type="ARBA" id="ARBA00022475"/>
    </source>
</evidence>
<keyword evidence="4 7" id="KW-0808">Transferase</keyword>
<dbReference type="PANTHER" id="PTHR30606">
    <property type="entry name" value="LIPID A BIOSYNTHESIS LAUROYL ACYLTRANSFERASE"/>
    <property type="match status" value="1"/>
</dbReference>
<gene>
    <name evidence="7" type="ORF">SAMN02745702_01432</name>
</gene>
<keyword evidence="6" id="KW-0012">Acyltransferase</keyword>
<evidence type="ECO:0000256" key="1">
    <source>
        <dbReference type="ARBA" id="ARBA00004533"/>
    </source>
</evidence>
<accession>A0A1T4W1S4</accession>
<reference evidence="7 8" key="1">
    <citation type="submission" date="2017-02" db="EMBL/GenBank/DDBJ databases">
        <authorList>
            <person name="Peterson S.W."/>
        </authorList>
    </citation>
    <scope>NUCLEOTIDE SEQUENCE [LARGE SCALE GENOMIC DNA]</scope>
    <source>
        <strain evidence="7 8">DSM 18034</strain>
    </source>
</reference>